<comment type="cofactor">
    <cofactor evidence="1">
        <name>Mg(2+)</name>
        <dbReference type="ChEBI" id="CHEBI:18420"/>
    </cofactor>
</comment>
<evidence type="ECO:0000256" key="5">
    <source>
        <dbReference type="ARBA" id="ARBA00022723"/>
    </source>
</evidence>
<dbReference type="InterPro" id="IPR052038">
    <property type="entry name" value="Type-VII_TA_antitoxin"/>
</dbReference>
<dbReference type="CDD" id="cd05403">
    <property type="entry name" value="NT_KNTase_like"/>
    <property type="match status" value="1"/>
</dbReference>
<keyword evidence="3 11" id="KW-0808">Transferase</keyword>
<evidence type="ECO:0000256" key="3">
    <source>
        <dbReference type="ARBA" id="ARBA00022679"/>
    </source>
</evidence>
<dbReference type="PANTHER" id="PTHR33571:SF12">
    <property type="entry name" value="BSL3053 PROTEIN"/>
    <property type="match status" value="1"/>
</dbReference>
<reference evidence="11" key="1">
    <citation type="submission" date="2020-02" db="EMBL/GenBank/DDBJ databases">
        <authorList>
            <person name="Meier V. D."/>
        </authorList>
    </citation>
    <scope>NUCLEOTIDE SEQUENCE</scope>
    <source>
        <strain evidence="11">AVDCRST_MAG68</strain>
    </source>
</reference>
<evidence type="ECO:0000256" key="6">
    <source>
        <dbReference type="ARBA" id="ARBA00022741"/>
    </source>
</evidence>
<keyword evidence="5" id="KW-0479">Metal-binding</keyword>
<evidence type="ECO:0000256" key="2">
    <source>
        <dbReference type="ARBA" id="ARBA00022649"/>
    </source>
</evidence>
<dbReference type="Gene3D" id="3.30.460.10">
    <property type="entry name" value="Beta Polymerase, domain 2"/>
    <property type="match status" value="1"/>
</dbReference>
<evidence type="ECO:0000256" key="7">
    <source>
        <dbReference type="ARBA" id="ARBA00022840"/>
    </source>
</evidence>
<dbReference type="AlphaFoldDB" id="A0A6J4KLC4"/>
<proteinExistence type="inferred from homology"/>
<dbReference type="InterPro" id="IPR043519">
    <property type="entry name" value="NT_sf"/>
</dbReference>
<sequence>MRTAIAHRDTEARRRASLRVSVPLCEPGCSSHHTRPRAMETNPLSRDRVVQLLQEHRAEIDRFGVRSISIFGSVARDEARTGSDLDVMVDFGNDLTFDNYMGLKFFLEDLLAARVDVATPGTLHPRIERAVTKEFVRVA</sequence>
<keyword evidence="6" id="KW-0547">Nucleotide-binding</keyword>
<name>A0A6J4KLC4_9BACT</name>
<dbReference type="InterPro" id="IPR002934">
    <property type="entry name" value="Polymerase_NTP_transf_dom"/>
</dbReference>
<accession>A0A6J4KLC4</accession>
<evidence type="ECO:0000259" key="10">
    <source>
        <dbReference type="Pfam" id="PF01909"/>
    </source>
</evidence>
<keyword evidence="8" id="KW-0460">Magnesium</keyword>
<evidence type="ECO:0000256" key="8">
    <source>
        <dbReference type="ARBA" id="ARBA00022842"/>
    </source>
</evidence>
<dbReference type="GO" id="GO:0046872">
    <property type="term" value="F:metal ion binding"/>
    <property type="evidence" value="ECO:0007669"/>
    <property type="project" value="UniProtKB-KW"/>
</dbReference>
<organism evidence="11">
    <name type="scientific">uncultured Gemmatimonadota bacterium</name>
    <dbReference type="NCBI Taxonomy" id="203437"/>
    <lineage>
        <taxon>Bacteria</taxon>
        <taxon>Pseudomonadati</taxon>
        <taxon>Gemmatimonadota</taxon>
        <taxon>environmental samples</taxon>
    </lineage>
</organism>
<keyword evidence="7" id="KW-0067">ATP-binding</keyword>
<gene>
    <name evidence="11" type="ORF">AVDCRST_MAG68-1035</name>
</gene>
<dbReference type="GO" id="GO:0005524">
    <property type="term" value="F:ATP binding"/>
    <property type="evidence" value="ECO:0007669"/>
    <property type="project" value="UniProtKB-KW"/>
</dbReference>
<comment type="similarity">
    <text evidence="9">Belongs to the MntA antitoxin family.</text>
</comment>
<dbReference type="Pfam" id="PF01909">
    <property type="entry name" value="NTP_transf_2"/>
    <property type="match status" value="1"/>
</dbReference>
<dbReference type="PANTHER" id="PTHR33571">
    <property type="entry name" value="SSL8005 PROTEIN"/>
    <property type="match status" value="1"/>
</dbReference>
<feature type="domain" description="Polymerase nucleotidyl transferase" evidence="10">
    <location>
        <begin position="60"/>
        <end position="137"/>
    </location>
</feature>
<dbReference type="GO" id="GO:0016779">
    <property type="term" value="F:nucleotidyltransferase activity"/>
    <property type="evidence" value="ECO:0007669"/>
    <property type="project" value="UniProtKB-KW"/>
</dbReference>
<dbReference type="SUPFAM" id="SSF81301">
    <property type="entry name" value="Nucleotidyltransferase"/>
    <property type="match status" value="1"/>
</dbReference>
<keyword evidence="2" id="KW-1277">Toxin-antitoxin system</keyword>
<protein>
    <submittedName>
        <fullName evidence="11">Nucleotidyltransferase domain protein, BT0168 group</fullName>
    </submittedName>
</protein>
<keyword evidence="4" id="KW-0548">Nucleotidyltransferase</keyword>
<evidence type="ECO:0000313" key="11">
    <source>
        <dbReference type="EMBL" id="CAA9308286.1"/>
    </source>
</evidence>
<dbReference type="EMBL" id="CADCTW010000059">
    <property type="protein sequence ID" value="CAA9308286.1"/>
    <property type="molecule type" value="Genomic_DNA"/>
</dbReference>
<evidence type="ECO:0000256" key="1">
    <source>
        <dbReference type="ARBA" id="ARBA00001946"/>
    </source>
</evidence>
<evidence type="ECO:0000256" key="4">
    <source>
        <dbReference type="ARBA" id="ARBA00022695"/>
    </source>
</evidence>
<evidence type="ECO:0000256" key="9">
    <source>
        <dbReference type="ARBA" id="ARBA00038276"/>
    </source>
</evidence>